<dbReference type="PROSITE" id="PS50113">
    <property type="entry name" value="PAC"/>
    <property type="match status" value="1"/>
</dbReference>
<feature type="domain" description="PAC" evidence="3">
    <location>
        <begin position="316"/>
        <end position="367"/>
    </location>
</feature>
<keyword evidence="2" id="KW-0472">Membrane</keyword>
<feature type="domain" description="GGDEF" evidence="5">
    <location>
        <begin position="399"/>
        <end position="532"/>
    </location>
</feature>
<keyword evidence="2" id="KW-1133">Transmembrane helix</keyword>
<dbReference type="InterPro" id="IPR043128">
    <property type="entry name" value="Rev_trsase/Diguanyl_cyclase"/>
</dbReference>
<protein>
    <submittedName>
        <fullName evidence="6">EAL domain-containing protein</fullName>
    </submittedName>
</protein>
<dbReference type="FunFam" id="3.20.20.450:FF:000001">
    <property type="entry name" value="Cyclic di-GMP phosphodiesterase yahA"/>
    <property type="match status" value="1"/>
</dbReference>
<dbReference type="NCBIfam" id="TIGR00254">
    <property type="entry name" value="GGDEF"/>
    <property type="match status" value="1"/>
</dbReference>
<feature type="transmembrane region" description="Helical" evidence="2">
    <location>
        <begin position="119"/>
        <end position="141"/>
    </location>
</feature>
<dbReference type="Pfam" id="PF08448">
    <property type="entry name" value="PAS_4"/>
    <property type="match status" value="1"/>
</dbReference>
<dbReference type="PROSITE" id="PS50883">
    <property type="entry name" value="EAL"/>
    <property type="match status" value="1"/>
</dbReference>
<dbReference type="GO" id="GO:0071732">
    <property type="term" value="P:cellular response to nitric oxide"/>
    <property type="evidence" value="ECO:0007669"/>
    <property type="project" value="UniProtKB-ARBA"/>
</dbReference>
<dbReference type="InterPro" id="IPR001633">
    <property type="entry name" value="EAL_dom"/>
</dbReference>
<name>A0A437LRT4_9BURK</name>
<organism evidence="6 7">
    <name type="scientific">Inhella crocodyli</name>
    <dbReference type="NCBI Taxonomy" id="2499851"/>
    <lineage>
        <taxon>Bacteria</taxon>
        <taxon>Pseudomonadati</taxon>
        <taxon>Pseudomonadota</taxon>
        <taxon>Betaproteobacteria</taxon>
        <taxon>Burkholderiales</taxon>
        <taxon>Sphaerotilaceae</taxon>
        <taxon>Inhella</taxon>
    </lineage>
</organism>
<keyword evidence="7" id="KW-1185">Reference proteome</keyword>
<feature type="transmembrane region" description="Helical" evidence="2">
    <location>
        <begin position="54"/>
        <end position="77"/>
    </location>
</feature>
<dbReference type="Pfam" id="PF00990">
    <property type="entry name" value="GGDEF"/>
    <property type="match status" value="1"/>
</dbReference>
<evidence type="ECO:0000259" key="3">
    <source>
        <dbReference type="PROSITE" id="PS50113"/>
    </source>
</evidence>
<evidence type="ECO:0000259" key="5">
    <source>
        <dbReference type="PROSITE" id="PS50887"/>
    </source>
</evidence>
<dbReference type="Gene3D" id="3.30.450.20">
    <property type="entry name" value="PAS domain"/>
    <property type="match status" value="1"/>
</dbReference>
<reference evidence="6 7" key="1">
    <citation type="submission" date="2019-01" db="EMBL/GenBank/DDBJ databases">
        <authorList>
            <person name="Chen W.-M."/>
        </authorList>
    </citation>
    <scope>NUCLEOTIDE SEQUENCE [LARGE SCALE GENOMIC DNA]</scope>
    <source>
        <strain evidence="6 7">CCP-18</strain>
    </source>
</reference>
<feature type="transmembrane region" description="Helical" evidence="2">
    <location>
        <begin position="147"/>
        <end position="168"/>
    </location>
</feature>
<dbReference type="CDD" id="cd01948">
    <property type="entry name" value="EAL"/>
    <property type="match status" value="1"/>
</dbReference>
<dbReference type="InterPro" id="IPR052155">
    <property type="entry name" value="Biofilm_reg_signaling"/>
</dbReference>
<dbReference type="InterPro" id="IPR029787">
    <property type="entry name" value="Nucleotide_cyclase"/>
</dbReference>
<dbReference type="InterPro" id="IPR035965">
    <property type="entry name" value="PAS-like_dom_sf"/>
</dbReference>
<dbReference type="CDD" id="cd01949">
    <property type="entry name" value="GGDEF"/>
    <property type="match status" value="1"/>
</dbReference>
<feature type="transmembrane region" description="Helical" evidence="2">
    <location>
        <begin position="175"/>
        <end position="192"/>
    </location>
</feature>
<dbReference type="PANTHER" id="PTHR44757">
    <property type="entry name" value="DIGUANYLATE CYCLASE DGCP"/>
    <property type="match status" value="1"/>
</dbReference>
<feature type="domain" description="EAL" evidence="4">
    <location>
        <begin position="541"/>
        <end position="791"/>
    </location>
</feature>
<evidence type="ECO:0000259" key="4">
    <source>
        <dbReference type="PROSITE" id="PS50883"/>
    </source>
</evidence>
<evidence type="ECO:0000256" key="2">
    <source>
        <dbReference type="SAM" id="Phobius"/>
    </source>
</evidence>
<dbReference type="EMBL" id="SACM01000001">
    <property type="protein sequence ID" value="RVT87923.1"/>
    <property type="molecule type" value="Genomic_DNA"/>
</dbReference>
<evidence type="ECO:0000313" key="7">
    <source>
        <dbReference type="Proteomes" id="UP000288587"/>
    </source>
</evidence>
<evidence type="ECO:0000256" key="1">
    <source>
        <dbReference type="ARBA" id="ARBA00051114"/>
    </source>
</evidence>
<dbReference type="Pfam" id="PF00563">
    <property type="entry name" value="EAL"/>
    <property type="match status" value="1"/>
</dbReference>
<dbReference type="PANTHER" id="PTHR44757:SF2">
    <property type="entry name" value="BIOFILM ARCHITECTURE MAINTENANCE PROTEIN MBAA"/>
    <property type="match status" value="1"/>
</dbReference>
<keyword evidence="2" id="KW-0812">Transmembrane</keyword>
<dbReference type="OrthoDB" id="9813903at2"/>
<gene>
    <name evidence="6" type="ORF">EOD73_02585</name>
</gene>
<comment type="catalytic activity">
    <reaction evidence="1">
        <text>3',3'-c-di-GMP + H2O = 5'-phosphoguanylyl(3'-&gt;5')guanosine + H(+)</text>
        <dbReference type="Rhea" id="RHEA:24902"/>
        <dbReference type="ChEBI" id="CHEBI:15377"/>
        <dbReference type="ChEBI" id="CHEBI:15378"/>
        <dbReference type="ChEBI" id="CHEBI:58754"/>
        <dbReference type="ChEBI" id="CHEBI:58805"/>
        <dbReference type="EC" id="3.1.4.52"/>
    </reaction>
    <physiologicalReaction direction="left-to-right" evidence="1">
        <dbReference type="Rhea" id="RHEA:24903"/>
    </physiologicalReaction>
</comment>
<dbReference type="InterPro" id="IPR000160">
    <property type="entry name" value="GGDEF_dom"/>
</dbReference>
<dbReference type="SUPFAM" id="SSF55073">
    <property type="entry name" value="Nucleotide cyclase"/>
    <property type="match status" value="1"/>
</dbReference>
<evidence type="ECO:0000313" key="6">
    <source>
        <dbReference type="EMBL" id="RVT87923.1"/>
    </source>
</evidence>
<dbReference type="FunFam" id="3.30.70.270:FF:000001">
    <property type="entry name" value="Diguanylate cyclase domain protein"/>
    <property type="match status" value="1"/>
</dbReference>
<dbReference type="PROSITE" id="PS50887">
    <property type="entry name" value="GGDEF"/>
    <property type="match status" value="1"/>
</dbReference>
<dbReference type="InterPro" id="IPR013656">
    <property type="entry name" value="PAS_4"/>
</dbReference>
<proteinExistence type="predicted"/>
<dbReference type="Gene3D" id="3.20.20.450">
    <property type="entry name" value="EAL domain"/>
    <property type="match status" value="1"/>
</dbReference>
<dbReference type="AlphaFoldDB" id="A0A437LRT4"/>
<dbReference type="InterPro" id="IPR000700">
    <property type="entry name" value="PAS-assoc_C"/>
</dbReference>
<dbReference type="Gene3D" id="3.30.70.270">
    <property type="match status" value="1"/>
</dbReference>
<dbReference type="SUPFAM" id="SSF55785">
    <property type="entry name" value="PYP-like sensor domain (PAS domain)"/>
    <property type="match status" value="1"/>
</dbReference>
<dbReference type="SMART" id="SM00267">
    <property type="entry name" value="GGDEF"/>
    <property type="match status" value="1"/>
</dbReference>
<accession>A0A437LRT4</accession>
<feature type="transmembrane region" description="Helical" evidence="2">
    <location>
        <begin position="204"/>
        <end position="223"/>
    </location>
</feature>
<dbReference type="Proteomes" id="UP000288587">
    <property type="component" value="Unassembled WGS sequence"/>
</dbReference>
<comment type="caution">
    <text evidence="6">The sequence shown here is derived from an EMBL/GenBank/DDBJ whole genome shotgun (WGS) entry which is preliminary data.</text>
</comment>
<dbReference type="GO" id="GO:0071111">
    <property type="term" value="F:cyclic-guanylate-specific phosphodiesterase activity"/>
    <property type="evidence" value="ECO:0007669"/>
    <property type="project" value="UniProtKB-EC"/>
</dbReference>
<dbReference type="SMART" id="SM00052">
    <property type="entry name" value="EAL"/>
    <property type="match status" value="1"/>
</dbReference>
<feature type="transmembrane region" description="Helical" evidence="2">
    <location>
        <begin position="89"/>
        <end position="107"/>
    </location>
</feature>
<dbReference type="InterPro" id="IPR035919">
    <property type="entry name" value="EAL_sf"/>
</dbReference>
<dbReference type="SUPFAM" id="SSF141868">
    <property type="entry name" value="EAL domain-like"/>
    <property type="match status" value="1"/>
</dbReference>
<sequence length="815" mass="89214">MGEGPRAGRLESAGIERVQDPMASEWQRWVGDVRRLWSARDADSAELRARHVRAVLATTPWTMAASVFNVALCAWVLQPHVPGIVLTPWAAALVAMALSGLFGWWRLSRRDLQAVRPTLVRRATFHATLFGALWGLMPLFWFPHSPAGLQLLIAVLVTGLTCAGALALAMLPPAALGYAGAMMLSAIVALGMDDGAYNGVIQALMVLYCISLVLIVLAVSRLFTQRLRSERDASRQSEVVGLLLRDFEESTADVLWEIDSQGRFVQPSERLAGLFERPVKRLGQLQFLAVLTAMQQEGSGGVARLKSALDAGDPFRDQVVRVATAHGPRWWSITAKPLLDDQGKSRGWRGVLSDVTSERQSNQHLAFLAHYDSLTGLANRVSVRNRLSQAVDGKRQAGRNSALLCLDLDNFKAINDSHGHSVGDDVLQEVGRRLRKHMRKADLCGRLGGDEFAVVLDDVRDPQEVLALADRLVVSMRAPCNAQGLTLNTGVSIGVAFLPEHAQTVDEALVAADLALYEAKAGGRGRVAVFSPELGASQRRRLTLERELREALLRDQFQVLYQPQVDIASWRIVGAEALIRWNHPKLGMVSPVEFIPLAEESGLINNIGAWVLARACSDIQGPLAGLHVAVNCSAVQLQRPGFVNELEQLMRAHQVPPDTLEIEVTESLLMENLSTALENLHAIKALGLRVALDDFGTGYSSLAYLRRFPFDKLKIDRAFIRELITTSDARAIVRTILNLAKILGMDTVAEGVEEPAQLEVLARNGCASIQGFLVARPMPAEDLATMVRDWVPFRTPLSSDELPESVAAPLTDARY</sequence>